<evidence type="ECO:0000313" key="3">
    <source>
        <dbReference type="Proteomes" id="UP000193920"/>
    </source>
</evidence>
<feature type="region of interest" description="Disordered" evidence="1">
    <location>
        <begin position="109"/>
        <end position="170"/>
    </location>
</feature>
<dbReference type="Proteomes" id="UP000193920">
    <property type="component" value="Unassembled WGS sequence"/>
</dbReference>
<gene>
    <name evidence="2" type="ORF">LY90DRAFT_510681</name>
</gene>
<organism evidence="2 3">
    <name type="scientific">Neocallimastix californiae</name>
    <dbReference type="NCBI Taxonomy" id="1754190"/>
    <lineage>
        <taxon>Eukaryota</taxon>
        <taxon>Fungi</taxon>
        <taxon>Fungi incertae sedis</taxon>
        <taxon>Chytridiomycota</taxon>
        <taxon>Chytridiomycota incertae sedis</taxon>
        <taxon>Neocallimastigomycetes</taxon>
        <taxon>Neocallimastigales</taxon>
        <taxon>Neocallimastigaceae</taxon>
        <taxon>Neocallimastix</taxon>
    </lineage>
</organism>
<feature type="compositionally biased region" description="Acidic residues" evidence="1">
    <location>
        <begin position="146"/>
        <end position="157"/>
    </location>
</feature>
<name>A0A1Y2BXG2_9FUNG</name>
<proteinExistence type="predicted"/>
<feature type="compositionally biased region" description="Basic and acidic residues" evidence="1">
    <location>
        <begin position="135"/>
        <end position="145"/>
    </location>
</feature>
<comment type="caution">
    <text evidence="2">The sequence shown here is derived from an EMBL/GenBank/DDBJ whole genome shotgun (WGS) entry which is preliminary data.</text>
</comment>
<sequence>MSSSKKLLPILYQSDSEIPLHFVTTYKKSSAISSSTLAAAKRTFHLDTLAQHSKKKKKILSGFTVEKENIDINNNYSDPDFIPTKLKNVENKENDYFSGKNLYGFEKKNKSGLANYNNPVTEDNDTKKKKRKRKNEKEKVSKSDSEQDDEDEEEEEKENSNRVINSEEATYRALSYQDRNYSSDEEEILDKINGLQRIEDEIENAGYEQYFQNLHNKKNITSDNTLSKLPILEHKEYLELLKKVPKNTKQK</sequence>
<protein>
    <submittedName>
        <fullName evidence="2">Uncharacterized protein</fullName>
    </submittedName>
</protein>
<reference evidence="2 3" key="1">
    <citation type="submission" date="2016-08" db="EMBL/GenBank/DDBJ databases">
        <title>A Parts List for Fungal Cellulosomes Revealed by Comparative Genomics.</title>
        <authorList>
            <consortium name="DOE Joint Genome Institute"/>
            <person name="Haitjema C.H."/>
            <person name="Gilmore S.P."/>
            <person name="Henske J.K."/>
            <person name="Solomon K.V."/>
            <person name="De Groot R."/>
            <person name="Kuo A."/>
            <person name="Mondo S.J."/>
            <person name="Salamov A.A."/>
            <person name="Labutti K."/>
            <person name="Zhao Z."/>
            <person name="Chiniquy J."/>
            <person name="Barry K."/>
            <person name="Brewer H.M."/>
            <person name="Purvine S.O."/>
            <person name="Wright A.T."/>
            <person name="Boxma B."/>
            <person name="Van Alen T."/>
            <person name="Hackstein J.H."/>
            <person name="Baker S.E."/>
            <person name="Grigoriev I.V."/>
            <person name="O'Malley M.A."/>
        </authorList>
    </citation>
    <scope>NUCLEOTIDE SEQUENCE [LARGE SCALE GENOMIC DNA]</scope>
    <source>
        <strain evidence="2 3">G1</strain>
    </source>
</reference>
<evidence type="ECO:0000313" key="2">
    <source>
        <dbReference type="EMBL" id="ORY39459.1"/>
    </source>
</evidence>
<dbReference type="AlphaFoldDB" id="A0A1Y2BXG2"/>
<dbReference type="STRING" id="1754190.A0A1Y2BXG2"/>
<accession>A0A1Y2BXG2</accession>
<dbReference type="EMBL" id="MCOG01000132">
    <property type="protein sequence ID" value="ORY39459.1"/>
    <property type="molecule type" value="Genomic_DNA"/>
</dbReference>
<keyword evidence="3" id="KW-1185">Reference proteome</keyword>
<evidence type="ECO:0000256" key="1">
    <source>
        <dbReference type="SAM" id="MobiDB-lite"/>
    </source>
</evidence>